<sequence length="925" mass="107669">MAISVVGAILNQLSLLLHQEYTHLRGLRQGLQFINDELCSMRAFLRDVEAQSEQNNELLQEWVKQVREAAYDIEDVIDECMLFFAPFHVSNIYNPTKTLNTRHRISNKIKEIKDRVENIFARHQRYKLDYGFYERESNSIGTDENIVRHIRQRALLLEEAELVGIDVPKKELLGHILDRDNLHLKVVSIVGMGGSGKTTLVRRVYEDANVKRLFQCHVWVTISQTFEIKVILKDLIQQLHTENMEHVPLEVESMDVDGLKVFINHFLQGKKYIIVFDDIWRTDAWEDLIYALPDCDFGSRVMLTTRIDDVASASCQQHHGYLYRMKSLDDDMSWTLFCNKSFQDKYCPPHLESISRKILDKCEGLPLAIVSIGGLLLLKINNDRLEEWEKVYRTLSNEFECHGKLDRVKRILLLSYNDLPYYLKGCLMYISIFPEDSKISSELLIRRWIAEGLVQEREGLSCLETAEEYLNELVCRSLVQVLDRDIHGLPQEYHIHDLVREITLSKAKEHGIITIFKGRDTKGLENARRLIVHDFKNDPKKELVHSKHLRSLTIFRYVDDHKYTSSLLKFFCGKSKLIKVIDFVDSMLENIPKEVFKLYHLRYLNLQGSKVKFIPKNIKNLQNLEFLNLLNTQVIELPSEILKLRKLRELYVCHYGDYSNDYAVSGFKAPNEIGRLFSLQNLFFIEAKDGEILKEIGKLNQLRGLGITKLRKEDGKQLCFSLEKLKNLRKLHIVTINEDEILDLHHPISTIPMFLQHLLLDGHLEKIPSWVPSLQGLTQLNLFKSGLKKEEMATLEMLPNLLQLVLVQAYEEEEMWFQTGGFRKLKLLFLVQLKRLRKVMIEEGAMPDLKEVQMVACKSMEEVPKGIENLRGLQQVRLYEMSMDLIGDLENGKQGGICENYQRIAHVPEVFIGNFVDGKWDGHYL</sequence>
<reference evidence="2" key="1">
    <citation type="journal article" date="2023" name="Nat. Plants">
        <title>Single-cell RNA sequencing provides a high-resolution roadmap for understanding the multicellular compartmentation of specialized metabolism.</title>
        <authorList>
            <person name="Sun S."/>
            <person name="Shen X."/>
            <person name="Li Y."/>
            <person name="Li Y."/>
            <person name="Wang S."/>
            <person name="Li R."/>
            <person name="Zhang H."/>
            <person name="Shen G."/>
            <person name="Guo B."/>
            <person name="Wei J."/>
            <person name="Xu J."/>
            <person name="St-Pierre B."/>
            <person name="Chen S."/>
            <person name="Sun C."/>
        </authorList>
    </citation>
    <scope>NUCLEOTIDE SEQUENCE [LARGE SCALE GENOMIC DNA]</scope>
</reference>
<organism evidence="1 2">
    <name type="scientific">Catharanthus roseus</name>
    <name type="common">Madagascar periwinkle</name>
    <name type="synonym">Vinca rosea</name>
    <dbReference type="NCBI Taxonomy" id="4058"/>
    <lineage>
        <taxon>Eukaryota</taxon>
        <taxon>Viridiplantae</taxon>
        <taxon>Streptophyta</taxon>
        <taxon>Embryophyta</taxon>
        <taxon>Tracheophyta</taxon>
        <taxon>Spermatophyta</taxon>
        <taxon>Magnoliopsida</taxon>
        <taxon>eudicotyledons</taxon>
        <taxon>Gunneridae</taxon>
        <taxon>Pentapetalae</taxon>
        <taxon>asterids</taxon>
        <taxon>lamiids</taxon>
        <taxon>Gentianales</taxon>
        <taxon>Apocynaceae</taxon>
        <taxon>Rauvolfioideae</taxon>
        <taxon>Vinceae</taxon>
        <taxon>Catharanthinae</taxon>
        <taxon>Catharanthus</taxon>
    </lineage>
</organism>
<name>A0ACC0A643_CATRO</name>
<dbReference type="Proteomes" id="UP001060085">
    <property type="component" value="Linkage Group LG06"/>
</dbReference>
<proteinExistence type="predicted"/>
<accession>A0ACC0A643</accession>
<comment type="caution">
    <text evidence="1">The sequence shown here is derived from an EMBL/GenBank/DDBJ whole genome shotgun (WGS) entry which is preliminary data.</text>
</comment>
<keyword evidence="2" id="KW-1185">Reference proteome</keyword>
<dbReference type="EMBL" id="CM044706">
    <property type="protein sequence ID" value="KAI5656367.1"/>
    <property type="molecule type" value="Genomic_DNA"/>
</dbReference>
<evidence type="ECO:0000313" key="2">
    <source>
        <dbReference type="Proteomes" id="UP001060085"/>
    </source>
</evidence>
<gene>
    <name evidence="1" type="ORF">M9H77_25160</name>
</gene>
<protein>
    <submittedName>
        <fullName evidence="1">Uncharacterized protein</fullName>
    </submittedName>
</protein>
<evidence type="ECO:0000313" key="1">
    <source>
        <dbReference type="EMBL" id="KAI5656367.1"/>
    </source>
</evidence>